<keyword evidence="2" id="KW-1185">Reference proteome</keyword>
<accession>A0A8H6HJA6</accession>
<dbReference type="Proteomes" id="UP000521943">
    <property type="component" value="Unassembled WGS sequence"/>
</dbReference>
<dbReference type="OrthoDB" id="2993955at2759"/>
<dbReference type="AlphaFoldDB" id="A0A8H6HJA6"/>
<evidence type="ECO:0000313" key="1">
    <source>
        <dbReference type="EMBL" id="KAF6748089.1"/>
    </source>
</evidence>
<protein>
    <submittedName>
        <fullName evidence="1">Uncharacterized protein</fullName>
    </submittedName>
</protein>
<proteinExistence type="predicted"/>
<dbReference type="EMBL" id="JACGCI010000075">
    <property type="protein sequence ID" value="KAF6748089.1"/>
    <property type="molecule type" value="Genomic_DNA"/>
</dbReference>
<gene>
    <name evidence="1" type="ORF">DFP72DRAFT_820871</name>
</gene>
<comment type="caution">
    <text evidence="1">The sequence shown here is derived from an EMBL/GenBank/DDBJ whole genome shotgun (WGS) entry which is preliminary data.</text>
</comment>
<sequence>TPIKRAWIWHYQRDDRKIFIKIGNILNLNPSVVSRNFNKLERQGSDPDFYAKTSISERPRLITPHAE</sequence>
<name>A0A8H6HJA6_9AGAR</name>
<evidence type="ECO:0000313" key="2">
    <source>
        <dbReference type="Proteomes" id="UP000521943"/>
    </source>
</evidence>
<reference evidence="1 2" key="1">
    <citation type="submission" date="2020-07" db="EMBL/GenBank/DDBJ databases">
        <title>Comparative genomics of pyrophilous fungi reveals a link between fire events and developmental genes.</title>
        <authorList>
            <consortium name="DOE Joint Genome Institute"/>
            <person name="Steindorff A.S."/>
            <person name="Carver A."/>
            <person name="Calhoun S."/>
            <person name="Stillman K."/>
            <person name="Liu H."/>
            <person name="Lipzen A."/>
            <person name="Pangilinan J."/>
            <person name="Labutti K."/>
            <person name="Bruns T.D."/>
            <person name="Grigoriev I.V."/>
        </authorList>
    </citation>
    <scope>NUCLEOTIDE SEQUENCE [LARGE SCALE GENOMIC DNA]</scope>
    <source>
        <strain evidence="1 2">CBS 144469</strain>
    </source>
</reference>
<feature type="non-terminal residue" evidence="1">
    <location>
        <position position="1"/>
    </location>
</feature>
<organism evidence="1 2">
    <name type="scientific">Ephemerocybe angulata</name>
    <dbReference type="NCBI Taxonomy" id="980116"/>
    <lineage>
        <taxon>Eukaryota</taxon>
        <taxon>Fungi</taxon>
        <taxon>Dikarya</taxon>
        <taxon>Basidiomycota</taxon>
        <taxon>Agaricomycotina</taxon>
        <taxon>Agaricomycetes</taxon>
        <taxon>Agaricomycetidae</taxon>
        <taxon>Agaricales</taxon>
        <taxon>Agaricineae</taxon>
        <taxon>Psathyrellaceae</taxon>
        <taxon>Ephemerocybe</taxon>
    </lineage>
</organism>